<evidence type="ECO:0000256" key="1">
    <source>
        <dbReference type="SAM" id="MobiDB-lite"/>
    </source>
</evidence>
<dbReference type="Gene3D" id="3.90.70.120">
    <property type="match status" value="1"/>
</dbReference>
<gene>
    <name evidence="2" type="ORF">DPMN_173564</name>
</gene>
<dbReference type="EMBL" id="JAIWYP010000009">
    <property type="protein sequence ID" value="KAH3772226.1"/>
    <property type="molecule type" value="Genomic_DNA"/>
</dbReference>
<organism evidence="2 3">
    <name type="scientific">Dreissena polymorpha</name>
    <name type="common">Zebra mussel</name>
    <name type="synonym">Mytilus polymorpha</name>
    <dbReference type="NCBI Taxonomy" id="45954"/>
    <lineage>
        <taxon>Eukaryota</taxon>
        <taxon>Metazoa</taxon>
        <taxon>Spiralia</taxon>
        <taxon>Lophotrochozoa</taxon>
        <taxon>Mollusca</taxon>
        <taxon>Bivalvia</taxon>
        <taxon>Autobranchia</taxon>
        <taxon>Heteroconchia</taxon>
        <taxon>Euheterodonta</taxon>
        <taxon>Imparidentia</taxon>
        <taxon>Neoheterodontei</taxon>
        <taxon>Myida</taxon>
        <taxon>Dreissenoidea</taxon>
        <taxon>Dreissenidae</taxon>
        <taxon>Dreissena</taxon>
    </lineage>
</organism>
<dbReference type="AlphaFoldDB" id="A0A9D4E4H9"/>
<sequence>MPRKKTWKVSQARQDVLRRQAQVGHSDSQLIAADSEGVSHISDGGLAHPQKPSDAQGVSLKSDGGLARPHKPSDAFDVLSVSEMCLNSLIDLKMNLSDRCNKETKADFITEEENENFIPQVSHPSINKVTQTGVEFLTELDFSESYLTNGETESYEAKKKQNYMHNRNVLETFKKHTVIFGSFHQADHNFSIESRENQCTANALCSLIYANIAQLSSKQNLDDVLIDGDCLY</sequence>
<proteinExistence type="predicted"/>
<keyword evidence="3" id="KW-1185">Reference proteome</keyword>
<protein>
    <submittedName>
        <fullName evidence="2">Uncharacterized protein</fullName>
    </submittedName>
</protein>
<feature type="region of interest" description="Disordered" evidence="1">
    <location>
        <begin position="18"/>
        <end position="73"/>
    </location>
</feature>
<name>A0A9D4E4H9_DREPO</name>
<accession>A0A9D4E4H9</accession>
<reference evidence="2" key="2">
    <citation type="submission" date="2020-11" db="EMBL/GenBank/DDBJ databases">
        <authorList>
            <person name="McCartney M.A."/>
            <person name="Auch B."/>
            <person name="Kono T."/>
            <person name="Mallez S."/>
            <person name="Becker A."/>
            <person name="Gohl D.M."/>
            <person name="Silverstein K.A.T."/>
            <person name="Koren S."/>
            <person name="Bechman K.B."/>
            <person name="Herman A."/>
            <person name="Abrahante J.E."/>
            <person name="Garbe J."/>
        </authorList>
    </citation>
    <scope>NUCLEOTIDE SEQUENCE</scope>
    <source>
        <strain evidence="2">Duluth1</strain>
        <tissue evidence="2">Whole animal</tissue>
    </source>
</reference>
<evidence type="ECO:0000313" key="3">
    <source>
        <dbReference type="Proteomes" id="UP000828390"/>
    </source>
</evidence>
<comment type="caution">
    <text evidence="2">The sequence shown here is derived from an EMBL/GenBank/DDBJ whole genome shotgun (WGS) entry which is preliminary data.</text>
</comment>
<dbReference type="Proteomes" id="UP000828390">
    <property type="component" value="Unassembled WGS sequence"/>
</dbReference>
<evidence type="ECO:0000313" key="2">
    <source>
        <dbReference type="EMBL" id="KAH3772226.1"/>
    </source>
</evidence>
<reference evidence="2" key="1">
    <citation type="journal article" date="2019" name="bioRxiv">
        <title>The Genome of the Zebra Mussel, Dreissena polymorpha: A Resource for Invasive Species Research.</title>
        <authorList>
            <person name="McCartney M.A."/>
            <person name="Auch B."/>
            <person name="Kono T."/>
            <person name="Mallez S."/>
            <person name="Zhang Y."/>
            <person name="Obille A."/>
            <person name="Becker A."/>
            <person name="Abrahante J.E."/>
            <person name="Garbe J."/>
            <person name="Badalamenti J.P."/>
            <person name="Herman A."/>
            <person name="Mangelson H."/>
            <person name="Liachko I."/>
            <person name="Sullivan S."/>
            <person name="Sone E.D."/>
            <person name="Koren S."/>
            <person name="Silverstein K.A.T."/>
            <person name="Beckman K.B."/>
            <person name="Gohl D.M."/>
        </authorList>
    </citation>
    <scope>NUCLEOTIDE SEQUENCE</scope>
    <source>
        <strain evidence="2">Duluth1</strain>
        <tissue evidence="2">Whole animal</tissue>
    </source>
</reference>